<accession>A0A0F3GY47</accession>
<organism evidence="3 4">
    <name type="scientific">Candidatus Magnetobacterium bavaricum</name>
    <dbReference type="NCBI Taxonomy" id="29290"/>
    <lineage>
        <taxon>Bacteria</taxon>
        <taxon>Pseudomonadati</taxon>
        <taxon>Nitrospirota</taxon>
        <taxon>Thermodesulfovibrionia</taxon>
        <taxon>Thermodesulfovibrionales</taxon>
        <taxon>Candidatus Magnetobacteriaceae</taxon>
        <taxon>Candidatus Magnetobacterium</taxon>
    </lineage>
</organism>
<dbReference type="PANTHER" id="PTHR42680:SF3">
    <property type="entry name" value="DCTP DEAMINASE"/>
    <property type="match status" value="1"/>
</dbReference>
<dbReference type="Gene3D" id="2.70.40.10">
    <property type="match status" value="1"/>
</dbReference>
<dbReference type="GO" id="GO:0006229">
    <property type="term" value="P:dUTP biosynthetic process"/>
    <property type="evidence" value="ECO:0007669"/>
    <property type="project" value="InterPro"/>
</dbReference>
<gene>
    <name evidence="3" type="ORF">MBAV_001016</name>
</gene>
<dbReference type="EMBL" id="LACI01000455">
    <property type="protein sequence ID" value="KJU86790.1"/>
    <property type="molecule type" value="Genomic_DNA"/>
</dbReference>
<protein>
    <submittedName>
        <fullName evidence="3">Deoxycytidine triphosphate deaminase</fullName>
        <ecNumber evidence="3">3.6.1.23</ecNumber>
    </submittedName>
</protein>
<dbReference type="GO" id="GO:0004170">
    <property type="term" value="F:dUTP diphosphatase activity"/>
    <property type="evidence" value="ECO:0007669"/>
    <property type="project" value="UniProtKB-EC"/>
</dbReference>
<keyword evidence="4" id="KW-1185">Reference proteome</keyword>
<dbReference type="InterPro" id="IPR011962">
    <property type="entry name" value="dCTP_deaminase"/>
</dbReference>
<feature type="non-terminal residue" evidence="3">
    <location>
        <position position="1"/>
    </location>
</feature>
<evidence type="ECO:0000313" key="4">
    <source>
        <dbReference type="Proteomes" id="UP000033423"/>
    </source>
</evidence>
<dbReference type="NCBIfam" id="TIGR02274">
    <property type="entry name" value="dCTP_deam"/>
    <property type="match status" value="1"/>
</dbReference>
<evidence type="ECO:0000256" key="2">
    <source>
        <dbReference type="ARBA" id="ARBA00023080"/>
    </source>
</evidence>
<sequence length="153" mass="17106">NLDDKSGIPIEAFYDEKYVSVGEDFILHPHQFVLASTLEYISLPSDYYGLVLGRSSWGRLGLNIATATAVNSGYKGCLTLELRNLGETPLPLKIGARIAQLCLIKNNAVKDTQYGYYTGEGKKYVGPIQPEIPKIKNDKDWEVISHYKRQAHT</sequence>
<name>A0A0F3GY47_9BACT</name>
<comment type="caution">
    <text evidence="3">The sequence shown here is derived from an EMBL/GenBank/DDBJ whole genome shotgun (WGS) entry which is preliminary data.</text>
</comment>
<dbReference type="SUPFAM" id="SSF51283">
    <property type="entry name" value="dUTPase-like"/>
    <property type="match status" value="1"/>
</dbReference>
<dbReference type="Proteomes" id="UP000033423">
    <property type="component" value="Unassembled WGS sequence"/>
</dbReference>
<reference evidence="3 4" key="1">
    <citation type="submission" date="2015-02" db="EMBL/GenBank/DDBJ databases">
        <title>Single-cell genomics of uncultivated deep-branching MTB reveals a conserved set of magnetosome genes.</title>
        <authorList>
            <person name="Kolinko S."/>
            <person name="Richter M."/>
            <person name="Glockner F.O."/>
            <person name="Brachmann A."/>
            <person name="Schuler D."/>
        </authorList>
    </citation>
    <scope>NUCLEOTIDE SEQUENCE [LARGE SCALE GENOMIC DNA]</scope>
    <source>
        <strain evidence="3">TM-1</strain>
    </source>
</reference>
<keyword evidence="1 3" id="KW-0378">Hydrolase</keyword>
<dbReference type="GO" id="GO:0015949">
    <property type="term" value="P:nucleobase-containing small molecule interconversion"/>
    <property type="evidence" value="ECO:0007669"/>
    <property type="project" value="TreeGrafter"/>
</dbReference>
<dbReference type="InterPro" id="IPR036157">
    <property type="entry name" value="dUTPase-like_sf"/>
</dbReference>
<proteinExistence type="predicted"/>
<evidence type="ECO:0000256" key="1">
    <source>
        <dbReference type="ARBA" id="ARBA00022801"/>
    </source>
</evidence>
<dbReference type="InterPro" id="IPR033704">
    <property type="entry name" value="dUTPase_trimeric"/>
</dbReference>
<evidence type="ECO:0000313" key="3">
    <source>
        <dbReference type="EMBL" id="KJU86790.1"/>
    </source>
</evidence>
<dbReference type="Pfam" id="PF22769">
    <property type="entry name" value="DCD"/>
    <property type="match status" value="1"/>
</dbReference>
<dbReference type="GO" id="GO:0008829">
    <property type="term" value="F:dCTP deaminase activity"/>
    <property type="evidence" value="ECO:0007669"/>
    <property type="project" value="InterPro"/>
</dbReference>
<dbReference type="EC" id="3.6.1.23" evidence="3"/>
<dbReference type="CDD" id="cd07557">
    <property type="entry name" value="trimeric_dUTPase"/>
    <property type="match status" value="1"/>
</dbReference>
<dbReference type="AlphaFoldDB" id="A0A0F3GY47"/>
<keyword evidence="2" id="KW-0546">Nucleotide metabolism</keyword>
<dbReference type="PANTHER" id="PTHR42680">
    <property type="entry name" value="DCTP DEAMINASE"/>
    <property type="match status" value="1"/>
</dbReference>